<protein>
    <recommendedName>
        <fullName evidence="5">TRAF-type domain-containing protein</fullName>
    </recommendedName>
</protein>
<keyword evidence="1 4" id="KW-0479">Metal-binding</keyword>
<gene>
    <name evidence="6" type="ORF">PLOB_00023459</name>
</gene>
<comment type="caution">
    <text evidence="6">The sequence shown here is derived from an EMBL/GenBank/DDBJ whole genome shotgun (WGS) entry which is preliminary data.</text>
</comment>
<dbReference type="InterPro" id="IPR018957">
    <property type="entry name" value="Znf_C3HC4_RING-type"/>
</dbReference>
<evidence type="ECO:0000256" key="1">
    <source>
        <dbReference type="ARBA" id="ARBA00022723"/>
    </source>
</evidence>
<dbReference type="Gene3D" id="3.30.40.10">
    <property type="entry name" value="Zinc/RING finger domain, C3HC4 (zinc finger)"/>
    <property type="match status" value="3"/>
</dbReference>
<dbReference type="SUPFAM" id="SSF49599">
    <property type="entry name" value="TRAF domain-like"/>
    <property type="match status" value="2"/>
</dbReference>
<reference evidence="6 7" key="1">
    <citation type="submission" date="2022-05" db="EMBL/GenBank/DDBJ databases">
        <authorList>
            <consortium name="Genoscope - CEA"/>
            <person name="William W."/>
        </authorList>
    </citation>
    <scope>NUCLEOTIDE SEQUENCE [LARGE SCALE GENOMIC DNA]</scope>
</reference>
<feature type="zinc finger region" description="TRAF-type" evidence="4">
    <location>
        <begin position="109"/>
        <end position="157"/>
    </location>
</feature>
<evidence type="ECO:0000313" key="7">
    <source>
        <dbReference type="Proteomes" id="UP001159405"/>
    </source>
</evidence>
<feature type="domain" description="TRAF-type" evidence="5">
    <location>
        <begin position="109"/>
        <end position="157"/>
    </location>
</feature>
<dbReference type="EMBL" id="CALNXK010000028">
    <property type="protein sequence ID" value="CAH3115615.1"/>
    <property type="molecule type" value="Genomic_DNA"/>
</dbReference>
<dbReference type="PANTHER" id="PTHR10131:SF94">
    <property type="entry name" value="TNF RECEPTOR-ASSOCIATED FACTOR 4"/>
    <property type="match status" value="1"/>
</dbReference>
<keyword evidence="2 4" id="KW-0863">Zinc-finger</keyword>
<dbReference type="InterPro" id="IPR001293">
    <property type="entry name" value="Znf_TRAF"/>
</dbReference>
<dbReference type="Pfam" id="PF02176">
    <property type="entry name" value="zf-TRAF"/>
    <property type="match status" value="1"/>
</dbReference>
<evidence type="ECO:0000256" key="3">
    <source>
        <dbReference type="ARBA" id="ARBA00022833"/>
    </source>
</evidence>
<dbReference type="Proteomes" id="UP001159405">
    <property type="component" value="Unassembled WGS sequence"/>
</dbReference>
<accession>A0ABN8NPZ0</accession>
<dbReference type="SUPFAM" id="SSF57850">
    <property type="entry name" value="RING/U-box"/>
    <property type="match status" value="1"/>
</dbReference>
<dbReference type="InterPro" id="IPR013083">
    <property type="entry name" value="Znf_RING/FYVE/PHD"/>
</dbReference>
<dbReference type="Pfam" id="PF00097">
    <property type="entry name" value="zf-C3HC4"/>
    <property type="match status" value="1"/>
</dbReference>
<evidence type="ECO:0000313" key="6">
    <source>
        <dbReference type="EMBL" id="CAH3115615.1"/>
    </source>
</evidence>
<keyword evidence="7" id="KW-1185">Reference proteome</keyword>
<proteinExistence type="predicted"/>
<evidence type="ECO:0000256" key="4">
    <source>
        <dbReference type="PROSITE-ProRule" id="PRU00207"/>
    </source>
</evidence>
<dbReference type="PROSITE" id="PS50145">
    <property type="entry name" value="ZF_TRAF"/>
    <property type="match status" value="1"/>
</dbReference>
<name>A0ABN8NPZ0_9CNID</name>
<organism evidence="6 7">
    <name type="scientific">Porites lobata</name>
    <dbReference type="NCBI Taxonomy" id="104759"/>
    <lineage>
        <taxon>Eukaryota</taxon>
        <taxon>Metazoa</taxon>
        <taxon>Cnidaria</taxon>
        <taxon>Anthozoa</taxon>
        <taxon>Hexacorallia</taxon>
        <taxon>Scleractinia</taxon>
        <taxon>Fungiina</taxon>
        <taxon>Poritidae</taxon>
        <taxon>Porites</taxon>
    </lineage>
</organism>
<sequence>MMKPVTLRCGHSGCMDCLNSIISLSSNTSVSRGPCPVCRQPFHLDELHLNVSLDKLTRGLKLECCNRDCQWKGTLDEAREHGKNCPKAVASCPHEGCPNVSTREEIERHQDDCQFRKLECLGCRTLVRRANQQDHETDGCNYSRVDCPLGCGTKLPRAHVTMHQHTCGKKAAKCIVPGCTRIFVKQDMEAHQFNAATSHSALQFGEIQRLRALINEKGFAEHWQEQEQSVHSFRWTVKDFPTRMRDLVDKNEWPLTSGEWTTPNGHKWRAILTQDLKLFIQLVAAPFPARVELRIVLSPGEVEEITHILSTTTLKEGEMWGHDVANINRWVDGEGKLIVKFIILYIVL</sequence>
<keyword evidence="3 4" id="KW-0862">Zinc</keyword>
<dbReference type="PANTHER" id="PTHR10131">
    <property type="entry name" value="TNF RECEPTOR ASSOCIATED FACTOR"/>
    <property type="match status" value="1"/>
</dbReference>
<evidence type="ECO:0000256" key="2">
    <source>
        <dbReference type="ARBA" id="ARBA00022771"/>
    </source>
</evidence>
<evidence type="ECO:0000259" key="5">
    <source>
        <dbReference type="PROSITE" id="PS50145"/>
    </source>
</evidence>